<dbReference type="RefSeq" id="XP_021882585.1">
    <property type="nucleotide sequence ID" value="XM_022028696.1"/>
</dbReference>
<evidence type="ECO:0000313" key="1">
    <source>
        <dbReference type="EMBL" id="ORZ20045.1"/>
    </source>
</evidence>
<dbReference type="AlphaFoldDB" id="A0A1Y2GR81"/>
<evidence type="ECO:0000313" key="2">
    <source>
        <dbReference type="Proteomes" id="UP000193648"/>
    </source>
</evidence>
<dbReference type="InterPro" id="IPR027417">
    <property type="entry name" value="P-loop_NTPase"/>
</dbReference>
<dbReference type="Proteomes" id="UP000193648">
    <property type="component" value="Unassembled WGS sequence"/>
</dbReference>
<reference evidence="1 2" key="1">
    <citation type="submission" date="2016-07" db="EMBL/GenBank/DDBJ databases">
        <title>Pervasive Adenine N6-methylation of Active Genes in Fungi.</title>
        <authorList>
            <consortium name="DOE Joint Genome Institute"/>
            <person name="Mondo S.J."/>
            <person name="Dannebaum R.O."/>
            <person name="Kuo R.C."/>
            <person name="Labutti K."/>
            <person name="Haridas S."/>
            <person name="Kuo A."/>
            <person name="Salamov A."/>
            <person name="Ahrendt S.R."/>
            <person name="Lipzen A."/>
            <person name="Sullivan W."/>
            <person name="Andreopoulos W.B."/>
            <person name="Clum A."/>
            <person name="Lindquist E."/>
            <person name="Daum C."/>
            <person name="Ramamoorthy G.K."/>
            <person name="Gryganskyi A."/>
            <person name="Culley D."/>
            <person name="Magnuson J.K."/>
            <person name="James T.Y."/>
            <person name="O'Malley M.A."/>
            <person name="Stajich J.E."/>
            <person name="Spatafora J.W."/>
            <person name="Visel A."/>
            <person name="Grigoriev I.V."/>
        </authorList>
    </citation>
    <scope>NUCLEOTIDE SEQUENCE [LARGE SCALE GENOMIC DNA]</scope>
    <source>
        <strain evidence="1 2">NRRL 3116</strain>
    </source>
</reference>
<keyword evidence="2" id="KW-1185">Reference proteome</keyword>
<protein>
    <submittedName>
        <fullName evidence="1">Uncharacterized protein</fullName>
    </submittedName>
</protein>
<gene>
    <name evidence="1" type="ORF">BCR41DRAFT_395060</name>
</gene>
<dbReference type="InParanoid" id="A0A1Y2GR81"/>
<dbReference type="GeneID" id="33570539"/>
<proteinExistence type="predicted"/>
<accession>A0A1Y2GR81</accession>
<sequence>MRHTALGHEVENSEPITRNLDICAVSATLPSQFLSNVNGNTFQRTLTWSKLYGYLGNLSSIIQRLDRAARSPALRDEGILLTTARAPGRAEDDIKDYVHAQSCRRIFLNGFFGNDYNDIENCCDNCDPDTQESSPPLETTLDMKMVDVEPSKQSTDIEPGEQYLKKRDTIMSDDRIKKLASKSVGIMTPESIFVATGWLFPRTEYALALCKIIVDLNADTVLKRQATSGRLSPEEQNSQALQRQMTYLRQTRHFNYITSKDVQPLQHFLKSQVDYKALPQRSEPHRRLVQVCRDMVVARVGRDLIAVEQGELRCWQEHHFFNSSEEGEVLWTELLRKYWRMSWCGYCWYIRHCNSYYRGHHHSSSLAGGKNQ</sequence>
<dbReference type="Gene3D" id="3.40.50.300">
    <property type="entry name" value="P-loop containing nucleotide triphosphate hydrolases"/>
    <property type="match status" value="1"/>
</dbReference>
<name>A0A1Y2GR81_9FUNG</name>
<dbReference type="EMBL" id="MCFF01000013">
    <property type="protein sequence ID" value="ORZ20045.1"/>
    <property type="molecule type" value="Genomic_DNA"/>
</dbReference>
<organism evidence="1 2">
    <name type="scientific">Lobosporangium transversale</name>
    <dbReference type="NCBI Taxonomy" id="64571"/>
    <lineage>
        <taxon>Eukaryota</taxon>
        <taxon>Fungi</taxon>
        <taxon>Fungi incertae sedis</taxon>
        <taxon>Mucoromycota</taxon>
        <taxon>Mortierellomycotina</taxon>
        <taxon>Mortierellomycetes</taxon>
        <taxon>Mortierellales</taxon>
        <taxon>Mortierellaceae</taxon>
        <taxon>Lobosporangium</taxon>
    </lineage>
</organism>
<comment type="caution">
    <text evidence="1">The sequence shown here is derived from an EMBL/GenBank/DDBJ whole genome shotgun (WGS) entry which is preliminary data.</text>
</comment>